<reference evidence="8" key="1">
    <citation type="journal article" date="2010" name="Evodevo">
        <title>The homeodomain complement of the ctenophore Mnemiopsis leidyi suggests that Ctenophora and Porifera diverged prior to the ParaHoxozoa.</title>
        <authorList>
            <person name="Ryan J.F."/>
            <person name="Pang K."/>
            <person name="NISC Comparative Sequencing Program"/>
            <person name="Mullikin J.C."/>
            <person name="Martindale M.Q."/>
            <person name="Baxevanis A.D."/>
        </authorList>
    </citation>
    <scope>NUCLEOTIDE SEQUENCE</scope>
</reference>
<dbReference type="Gene3D" id="1.10.10.60">
    <property type="entry name" value="Homeodomain-like"/>
    <property type="match status" value="1"/>
</dbReference>
<feature type="domain" description="Homeobox" evidence="7">
    <location>
        <begin position="80"/>
        <end position="140"/>
    </location>
</feature>
<gene>
    <name evidence="8" type="primary">HD11a</name>
</gene>
<keyword evidence="2 5" id="KW-0238">DNA-binding</keyword>
<name>E3UJX6_MNELE</name>
<accession>E3UJX6</accession>
<evidence type="ECO:0000256" key="6">
    <source>
        <dbReference type="RuleBase" id="RU000682"/>
    </source>
</evidence>
<dbReference type="SMART" id="SM00389">
    <property type="entry name" value="HOX"/>
    <property type="match status" value="1"/>
</dbReference>
<dbReference type="AlphaFoldDB" id="E3UJX6"/>
<sequence length="165" mass="18812">MTQFQQNFSYIPYLYSYPAPYIPFPSTTAVPNLGVGIGVPPVPSLAPSYQLNPLQTSNPPLPTEKSSWNFSDQTTASNYGKVKRIRTDFTPSHLQVLEETFSKSQYMRGMERDELARRLKVTPKSVTIWFQNRRARLRAESRQDKYIKQAAETGSSEVGDIPDFR</sequence>
<proteinExistence type="evidence at transcript level"/>
<dbReference type="HOGENOM" id="CLU_889341_0_0_1"/>
<dbReference type="GO" id="GO:0000981">
    <property type="term" value="F:DNA-binding transcription factor activity, RNA polymerase II-specific"/>
    <property type="evidence" value="ECO:0007669"/>
    <property type="project" value="InterPro"/>
</dbReference>
<dbReference type="PANTHER" id="PTHR24339:SF28">
    <property type="entry name" value="E5-RELATED"/>
    <property type="match status" value="1"/>
</dbReference>
<dbReference type="CDD" id="cd00086">
    <property type="entry name" value="homeodomain"/>
    <property type="match status" value="1"/>
</dbReference>
<protein>
    <submittedName>
        <fullName evidence="8">Homeobox transcription factor HD11a</fullName>
    </submittedName>
</protein>
<dbReference type="InterPro" id="IPR001356">
    <property type="entry name" value="HD"/>
</dbReference>
<evidence type="ECO:0000259" key="7">
    <source>
        <dbReference type="PROSITE" id="PS50071"/>
    </source>
</evidence>
<evidence type="ECO:0000256" key="4">
    <source>
        <dbReference type="ARBA" id="ARBA00023242"/>
    </source>
</evidence>
<dbReference type="PANTHER" id="PTHR24339">
    <property type="entry name" value="HOMEOBOX PROTEIN EMX-RELATED"/>
    <property type="match status" value="1"/>
</dbReference>
<feature type="DNA-binding region" description="Homeobox" evidence="5">
    <location>
        <begin position="82"/>
        <end position="141"/>
    </location>
</feature>
<dbReference type="InterPro" id="IPR050877">
    <property type="entry name" value="EMX-VAX-Noto_Homeobox_TFs"/>
</dbReference>
<evidence type="ECO:0000256" key="5">
    <source>
        <dbReference type="PROSITE-ProRule" id="PRU00108"/>
    </source>
</evidence>
<dbReference type="InterPro" id="IPR009057">
    <property type="entry name" value="Homeodomain-like_sf"/>
</dbReference>
<evidence type="ECO:0000256" key="3">
    <source>
        <dbReference type="ARBA" id="ARBA00023155"/>
    </source>
</evidence>
<dbReference type="GO" id="GO:0000978">
    <property type="term" value="F:RNA polymerase II cis-regulatory region sequence-specific DNA binding"/>
    <property type="evidence" value="ECO:0007669"/>
    <property type="project" value="TreeGrafter"/>
</dbReference>
<dbReference type="EMBL" id="HM444133">
    <property type="protein sequence ID" value="ADO22654.1"/>
    <property type="molecule type" value="mRNA"/>
</dbReference>
<dbReference type="GO" id="GO:0005634">
    <property type="term" value="C:nucleus"/>
    <property type="evidence" value="ECO:0007669"/>
    <property type="project" value="UniProtKB-SubCell"/>
</dbReference>
<evidence type="ECO:0000256" key="1">
    <source>
        <dbReference type="ARBA" id="ARBA00004123"/>
    </source>
</evidence>
<dbReference type="PROSITE" id="PS50071">
    <property type="entry name" value="HOMEOBOX_2"/>
    <property type="match status" value="1"/>
</dbReference>
<evidence type="ECO:0000256" key="2">
    <source>
        <dbReference type="ARBA" id="ARBA00023125"/>
    </source>
</evidence>
<dbReference type="Pfam" id="PF00046">
    <property type="entry name" value="Homeodomain"/>
    <property type="match status" value="1"/>
</dbReference>
<evidence type="ECO:0000313" key="8">
    <source>
        <dbReference type="EMBL" id="ADO22654.1"/>
    </source>
</evidence>
<dbReference type="InterPro" id="IPR017970">
    <property type="entry name" value="Homeobox_CS"/>
</dbReference>
<organism evidence="8">
    <name type="scientific">Mnemiopsis leidyi</name>
    <name type="common">Sea walnut</name>
    <name type="synonym">Warty comb jellyfish</name>
    <dbReference type="NCBI Taxonomy" id="27923"/>
    <lineage>
        <taxon>Eukaryota</taxon>
        <taxon>Metazoa</taxon>
        <taxon>Ctenophora</taxon>
        <taxon>Tentaculata</taxon>
        <taxon>Lobata</taxon>
        <taxon>Bolinopsidae</taxon>
        <taxon>Mnemiopsis</taxon>
    </lineage>
</organism>
<comment type="subcellular location">
    <subcellularLocation>
        <location evidence="1 5 6">Nucleus</location>
    </subcellularLocation>
</comment>
<dbReference type="PROSITE" id="PS00027">
    <property type="entry name" value="HOMEOBOX_1"/>
    <property type="match status" value="1"/>
</dbReference>
<dbReference type="SUPFAM" id="SSF46689">
    <property type="entry name" value="Homeodomain-like"/>
    <property type="match status" value="1"/>
</dbReference>
<keyword evidence="3 5" id="KW-0371">Homeobox</keyword>
<keyword evidence="4 5" id="KW-0539">Nucleus</keyword>